<gene>
    <name evidence="1" type="ORF">PUW23_02055</name>
    <name evidence="2" type="ORF">PUW25_02060</name>
</gene>
<name>A0AAX3MZJ3_9BACL</name>
<evidence type="ECO:0000313" key="1">
    <source>
        <dbReference type="EMBL" id="WDH83050.1"/>
    </source>
</evidence>
<keyword evidence="4" id="KW-1185">Reference proteome</keyword>
<dbReference type="EMBL" id="CP118101">
    <property type="protein sequence ID" value="WDH83050.1"/>
    <property type="molecule type" value="Genomic_DNA"/>
</dbReference>
<dbReference type="AlphaFoldDB" id="A0AAX3MZJ3"/>
<protein>
    <submittedName>
        <fullName evidence="1">Uncharacterized protein</fullName>
    </submittedName>
</protein>
<dbReference type="EMBL" id="CP118108">
    <property type="protein sequence ID" value="WDI02795.1"/>
    <property type="molecule type" value="Genomic_DNA"/>
</dbReference>
<proteinExistence type="predicted"/>
<organism evidence="1 3">
    <name type="scientific">Paenibacillus urinalis</name>
    <dbReference type="NCBI Taxonomy" id="521520"/>
    <lineage>
        <taxon>Bacteria</taxon>
        <taxon>Bacillati</taxon>
        <taxon>Bacillota</taxon>
        <taxon>Bacilli</taxon>
        <taxon>Bacillales</taxon>
        <taxon>Paenibacillaceae</taxon>
        <taxon>Paenibacillus</taxon>
    </lineage>
</organism>
<dbReference type="RefSeq" id="WP_047911427.1">
    <property type="nucleotide sequence ID" value="NZ_CP118101.1"/>
</dbReference>
<evidence type="ECO:0000313" key="2">
    <source>
        <dbReference type="EMBL" id="WDI02795.1"/>
    </source>
</evidence>
<reference evidence="1 4" key="1">
    <citation type="submission" date="2023-02" db="EMBL/GenBank/DDBJ databases">
        <title>Pathogen: clinical or host-associated sample.</title>
        <authorList>
            <person name="Hergert J."/>
            <person name="Casey R."/>
            <person name="Wagner J."/>
            <person name="Young E.L."/>
            <person name="Oakeson K.F."/>
        </authorList>
    </citation>
    <scope>NUCLEOTIDE SEQUENCE</scope>
    <source>
        <strain evidence="2 4">2022CK-00829</strain>
        <strain evidence="1">2022CK-00830</strain>
    </source>
</reference>
<evidence type="ECO:0000313" key="4">
    <source>
        <dbReference type="Proteomes" id="UP001221519"/>
    </source>
</evidence>
<evidence type="ECO:0000313" key="3">
    <source>
        <dbReference type="Proteomes" id="UP001220962"/>
    </source>
</evidence>
<dbReference type="Proteomes" id="UP001220962">
    <property type="component" value="Chromosome"/>
</dbReference>
<sequence length="148" mass="16945">MALAYMGNNSVPAYTTDAISSMEIIRYDSRRLPYLTEEKYHYCGLFKITCGTAHGFAEFELPQESAPGDLIPWISVFAILKELTVEQAKLCVADHEQEWGMERTRIAEEALADLQMMQDADEELHPVISSRLLVRSFLMEYGLTYYSF</sequence>
<accession>A0AAX3MZJ3</accession>
<dbReference type="Proteomes" id="UP001221519">
    <property type="component" value="Chromosome"/>
</dbReference>